<reference evidence="1 2" key="1">
    <citation type="submission" date="2016-03" db="EMBL/GenBank/DDBJ databases">
        <title>EvidentialGene: Evidence-directed Construction of Genes on Genomes.</title>
        <authorList>
            <person name="Gilbert D.G."/>
            <person name="Choi J.-H."/>
            <person name="Mockaitis K."/>
            <person name="Colbourne J."/>
            <person name="Pfrender M."/>
        </authorList>
    </citation>
    <scope>NUCLEOTIDE SEQUENCE [LARGE SCALE GENOMIC DNA]</scope>
    <source>
        <strain evidence="1 2">Xinb3</strain>
        <tissue evidence="1">Complete organism</tissue>
    </source>
</reference>
<organism evidence="1 2">
    <name type="scientific">Daphnia magna</name>
    <dbReference type="NCBI Taxonomy" id="35525"/>
    <lineage>
        <taxon>Eukaryota</taxon>
        <taxon>Metazoa</taxon>
        <taxon>Ecdysozoa</taxon>
        <taxon>Arthropoda</taxon>
        <taxon>Crustacea</taxon>
        <taxon>Branchiopoda</taxon>
        <taxon>Diplostraca</taxon>
        <taxon>Cladocera</taxon>
        <taxon>Anomopoda</taxon>
        <taxon>Daphniidae</taxon>
        <taxon>Daphnia</taxon>
    </lineage>
</organism>
<keyword evidence="2" id="KW-1185">Reference proteome</keyword>
<gene>
    <name evidence="1" type="ORF">APZ42_020518</name>
</gene>
<evidence type="ECO:0000313" key="1">
    <source>
        <dbReference type="EMBL" id="KZS13911.1"/>
    </source>
</evidence>
<evidence type="ECO:0000313" key="2">
    <source>
        <dbReference type="Proteomes" id="UP000076858"/>
    </source>
</evidence>
<comment type="caution">
    <text evidence="1">The sequence shown here is derived from an EMBL/GenBank/DDBJ whole genome shotgun (WGS) entry which is preliminary data.</text>
</comment>
<proteinExistence type="predicted"/>
<dbReference type="PANTHER" id="PTHR33053">
    <property type="entry name" value="PROTEIN, PUTATIVE-RELATED"/>
    <property type="match status" value="1"/>
</dbReference>
<dbReference type="PANTHER" id="PTHR33053:SF9">
    <property type="entry name" value="AGAP000105-PA"/>
    <property type="match status" value="1"/>
</dbReference>
<sequence>MKRVNTASSTSQANLRRMRREANQNVELANLSQFEVERDINRICEPEEHGLVLNNLPFVDCESFHDVDGDNVDDPNNVDFSLNDVNNRDLTLSDRGLTLSESDPELNEDFDYIDDSLVALEIEEQPPHSFKDQLASWAVSCGVPHVHINKLLSVFKSHPCHSDLPVDAHSLLKTKRNVSLIPMHPGEYYHFDLLNGLKVAIDKKILPRNRNAIEIEIIINVDGLPIFRGKGHFQHKHKTKALATYNPAREGSNVSDSGPTCPQGPNKAVKDGFPFRNEVDVHVLYVLGVFFEFLVELNDGLLVGQNHVYSRRSGPQ</sequence>
<dbReference type="EMBL" id="LRGB01001005">
    <property type="protein sequence ID" value="KZS13911.1"/>
    <property type="molecule type" value="Genomic_DNA"/>
</dbReference>
<dbReference type="AlphaFoldDB" id="A0A164X6A4"/>
<name>A0A164X6A4_9CRUS</name>
<dbReference type="Proteomes" id="UP000076858">
    <property type="component" value="Unassembled WGS sequence"/>
</dbReference>
<protein>
    <submittedName>
        <fullName evidence="1">Uncharacterized protein</fullName>
    </submittedName>
</protein>
<accession>A0A164X6A4</accession>